<accession>A0A2G9H1V3</accession>
<organism evidence="1 2">
    <name type="scientific">Handroanthus impetiginosus</name>
    <dbReference type="NCBI Taxonomy" id="429701"/>
    <lineage>
        <taxon>Eukaryota</taxon>
        <taxon>Viridiplantae</taxon>
        <taxon>Streptophyta</taxon>
        <taxon>Embryophyta</taxon>
        <taxon>Tracheophyta</taxon>
        <taxon>Spermatophyta</taxon>
        <taxon>Magnoliopsida</taxon>
        <taxon>eudicotyledons</taxon>
        <taxon>Gunneridae</taxon>
        <taxon>Pentapetalae</taxon>
        <taxon>asterids</taxon>
        <taxon>lamiids</taxon>
        <taxon>Lamiales</taxon>
        <taxon>Bignoniaceae</taxon>
        <taxon>Crescentiina</taxon>
        <taxon>Tabebuia alliance</taxon>
        <taxon>Handroanthus</taxon>
    </lineage>
</organism>
<dbReference type="Proteomes" id="UP000231279">
    <property type="component" value="Unassembled WGS sequence"/>
</dbReference>
<evidence type="ECO:0000313" key="1">
    <source>
        <dbReference type="EMBL" id="PIN11509.1"/>
    </source>
</evidence>
<proteinExistence type="predicted"/>
<comment type="caution">
    <text evidence="1">The sequence shown here is derived from an EMBL/GenBank/DDBJ whole genome shotgun (WGS) entry which is preliminary data.</text>
</comment>
<name>A0A2G9H1V3_9LAMI</name>
<reference evidence="2" key="1">
    <citation type="journal article" date="2018" name="Gigascience">
        <title>Genome assembly of the Pink Ipe (Handroanthus impetiginosus, Bignoniaceae), a highly valued, ecologically keystone Neotropical timber forest tree.</title>
        <authorList>
            <person name="Silva-Junior O.B."/>
            <person name="Grattapaglia D."/>
            <person name="Novaes E."/>
            <person name="Collevatti R.G."/>
        </authorList>
    </citation>
    <scope>NUCLEOTIDE SEQUENCE [LARGE SCALE GENOMIC DNA]</scope>
    <source>
        <strain evidence="2">cv. UFG-1</strain>
    </source>
</reference>
<sequence>MASESYSVSQSLLTTEDDFEGLGAAEFDPNMLQELLYEPGEEVEGEAFLQSTEVAEANRIPAVETNWCLNDTNDDVQSFDWLDMVEETSAPCNDLEAWYWGECMEEINGTFDIGEHSLSNSAIMSEEIGYIGLWQEN</sequence>
<dbReference type="OrthoDB" id="909150at2759"/>
<evidence type="ECO:0000313" key="2">
    <source>
        <dbReference type="Proteomes" id="UP000231279"/>
    </source>
</evidence>
<dbReference type="EMBL" id="NKXS01002925">
    <property type="protein sequence ID" value="PIN11509.1"/>
    <property type="molecule type" value="Genomic_DNA"/>
</dbReference>
<gene>
    <name evidence="1" type="ORF">CDL12_15878</name>
</gene>
<dbReference type="AlphaFoldDB" id="A0A2G9H1V3"/>
<keyword evidence="2" id="KW-1185">Reference proteome</keyword>
<protein>
    <submittedName>
        <fullName evidence="1">Uncharacterized protein</fullName>
    </submittedName>
</protein>